<reference evidence="5" key="1">
    <citation type="submission" date="2023-07" db="EMBL/GenBank/DDBJ databases">
        <title>30 novel species of actinomycetes from the DSMZ collection.</title>
        <authorList>
            <person name="Nouioui I."/>
        </authorList>
    </citation>
    <scope>NUCLEOTIDE SEQUENCE [LARGE SCALE GENOMIC DNA]</scope>
    <source>
        <strain evidence="5">DSM 44917</strain>
    </source>
</reference>
<dbReference type="InterPro" id="IPR011006">
    <property type="entry name" value="CheY-like_superfamily"/>
</dbReference>
<evidence type="ECO:0000259" key="3">
    <source>
        <dbReference type="PROSITE" id="PS50110"/>
    </source>
</evidence>
<dbReference type="Proteomes" id="UP001183388">
    <property type="component" value="Unassembled WGS sequence"/>
</dbReference>
<dbReference type="EMBL" id="JAVREN010000033">
    <property type="protein sequence ID" value="MDT0309229.1"/>
    <property type="molecule type" value="Genomic_DNA"/>
</dbReference>
<dbReference type="InterPro" id="IPR001932">
    <property type="entry name" value="PPM-type_phosphatase-like_dom"/>
</dbReference>
<dbReference type="Gene3D" id="3.40.50.2300">
    <property type="match status" value="1"/>
</dbReference>
<dbReference type="SMART" id="SM00448">
    <property type="entry name" value="REC"/>
    <property type="match status" value="1"/>
</dbReference>
<comment type="caution">
    <text evidence="4">The sequence shown here is derived from an EMBL/GenBank/DDBJ whole genome shotgun (WGS) entry which is preliminary data.</text>
</comment>
<proteinExistence type="predicted"/>
<evidence type="ECO:0000313" key="4">
    <source>
        <dbReference type="EMBL" id="MDT0309229.1"/>
    </source>
</evidence>
<dbReference type="Pfam" id="PF07228">
    <property type="entry name" value="SpoIIE"/>
    <property type="match status" value="1"/>
</dbReference>
<name>A0ABU2LCC4_9ACTN</name>
<evidence type="ECO:0000256" key="2">
    <source>
        <dbReference type="PROSITE-ProRule" id="PRU00169"/>
    </source>
</evidence>
<keyword evidence="5" id="KW-1185">Reference proteome</keyword>
<dbReference type="CDD" id="cd00156">
    <property type="entry name" value="REC"/>
    <property type="match status" value="1"/>
</dbReference>
<dbReference type="InterPro" id="IPR036457">
    <property type="entry name" value="PPM-type-like_dom_sf"/>
</dbReference>
<gene>
    <name evidence="4" type="ORF">RM780_20010</name>
</gene>
<feature type="domain" description="Response regulatory" evidence="3">
    <location>
        <begin position="23"/>
        <end position="139"/>
    </location>
</feature>
<dbReference type="SMART" id="SM00331">
    <property type="entry name" value="PP2C_SIG"/>
    <property type="match status" value="1"/>
</dbReference>
<dbReference type="PROSITE" id="PS50110">
    <property type="entry name" value="RESPONSE_REGULATORY"/>
    <property type="match status" value="1"/>
</dbReference>
<dbReference type="RefSeq" id="WP_311632185.1">
    <property type="nucleotide sequence ID" value="NZ_JAVREN010000033.1"/>
</dbReference>
<evidence type="ECO:0000256" key="1">
    <source>
        <dbReference type="ARBA" id="ARBA00022801"/>
    </source>
</evidence>
<dbReference type="InterPro" id="IPR052016">
    <property type="entry name" value="Bact_Sigma-Reg"/>
</dbReference>
<feature type="modified residue" description="4-aspartylphosphate" evidence="2">
    <location>
        <position position="74"/>
    </location>
</feature>
<keyword evidence="2" id="KW-0597">Phosphoprotein</keyword>
<protein>
    <submittedName>
        <fullName evidence="4">SpoIIE family protein phosphatase</fullName>
    </submittedName>
</protein>
<dbReference type="PANTHER" id="PTHR43156">
    <property type="entry name" value="STAGE II SPORULATION PROTEIN E-RELATED"/>
    <property type="match status" value="1"/>
</dbReference>
<dbReference type="Pfam" id="PF00072">
    <property type="entry name" value="Response_reg"/>
    <property type="match status" value="1"/>
</dbReference>
<dbReference type="PANTHER" id="PTHR43156:SF2">
    <property type="entry name" value="STAGE II SPORULATION PROTEIN E"/>
    <property type="match status" value="1"/>
</dbReference>
<keyword evidence="1" id="KW-0378">Hydrolase</keyword>
<dbReference type="SUPFAM" id="SSF52172">
    <property type="entry name" value="CheY-like"/>
    <property type="match status" value="1"/>
</dbReference>
<dbReference type="InterPro" id="IPR001789">
    <property type="entry name" value="Sig_transdc_resp-reg_receiver"/>
</dbReference>
<sequence length="415" mass="43568">MSGVVPEERSAAGVLPGGAPALRVLLVEDDAGDALLVEEMLIDTGMDYTLRWRQSLADALSELRTERADCVLLDLRLPDVSGIAGVTAVLEAAPEAAVLVLTGLAESDSGVAAVAAGAQDYLVKGKVGPELLQRALRYAVHRKQAERAAAELRANRVLAEENARLERGLLPRPLLHTPAARVLTRYVPGRERALLSGDFLDVVQTEDGIVHAVIGDVSGHGPDQAALGVCLRITWRALTLAGHVGGRLLTLLEQILVAERTGSDLFATCSLLSLDLEGGTATVVLAGHHGPLITADGKTTEADAAHGIALGIAPGLGHWYPTTLTLPPSGALTLYTDGLIEGHAGEGDERLGATRLVELMGRITDPDPDVRLDRLLESVRALDGGRHTDDLAILQLLWGTPAEGTVPEQRPAPAG</sequence>
<dbReference type="Gene3D" id="3.60.40.10">
    <property type="entry name" value="PPM-type phosphatase domain"/>
    <property type="match status" value="1"/>
</dbReference>
<organism evidence="4 5">
    <name type="scientific">Streptomyces boetiae</name>
    <dbReference type="NCBI Taxonomy" id="3075541"/>
    <lineage>
        <taxon>Bacteria</taxon>
        <taxon>Bacillati</taxon>
        <taxon>Actinomycetota</taxon>
        <taxon>Actinomycetes</taxon>
        <taxon>Kitasatosporales</taxon>
        <taxon>Streptomycetaceae</taxon>
        <taxon>Streptomyces</taxon>
    </lineage>
</organism>
<evidence type="ECO:0000313" key="5">
    <source>
        <dbReference type="Proteomes" id="UP001183388"/>
    </source>
</evidence>
<accession>A0ABU2LCC4</accession>